<dbReference type="InterPro" id="IPR036910">
    <property type="entry name" value="HMG_box_dom_sf"/>
</dbReference>
<evidence type="ECO:0000313" key="6">
    <source>
        <dbReference type="EMBL" id="KAF0688216.1"/>
    </source>
</evidence>
<feature type="domain" description="Coiled-coil" evidence="4">
    <location>
        <begin position="155"/>
        <end position="236"/>
    </location>
</feature>
<protein>
    <submittedName>
        <fullName evidence="7">Aste57867_20086 protein</fullName>
    </submittedName>
</protein>
<dbReference type="GO" id="GO:0005634">
    <property type="term" value="C:nucleus"/>
    <property type="evidence" value="ECO:0007669"/>
    <property type="project" value="TreeGrafter"/>
</dbReference>
<dbReference type="AlphaFoldDB" id="A0A485LFC7"/>
<evidence type="ECO:0000256" key="3">
    <source>
        <dbReference type="SAM" id="MobiDB-lite"/>
    </source>
</evidence>
<dbReference type="InterPro" id="IPR010422">
    <property type="entry name" value="Ccdc124/Oxs1"/>
</dbReference>
<evidence type="ECO:0000256" key="1">
    <source>
        <dbReference type="ARBA" id="ARBA00008296"/>
    </source>
</evidence>
<keyword evidence="8" id="KW-1185">Reference proteome</keyword>
<evidence type="ECO:0000259" key="4">
    <source>
        <dbReference type="Pfam" id="PF06244"/>
    </source>
</evidence>
<keyword evidence="2" id="KW-0175">Coiled coil</keyword>
<dbReference type="EMBL" id="CAADRA010006765">
    <property type="protein sequence ID" value="VFT96781.1"/>
    <property type="molecule type" value="Genomic_DNA"/>
</dbReference>
<feature type="region of interest" description="Disordered" evidence="3">
    <location>
        <begin position="224"/>
        <end position="246"/>
    </location>
</feature>
<reference evidence="7 8" key="1">
    <citation type="submission" date="2019-03" db="EMBL/GenBank/DDBJ databases">
        <authorList>
            <person name="Gaulin E."/>
            <person name="Dumas B."/>
        </authorList>
    </citation>
    <scope>NUCLEOTIDE SEQUENCE [LARGE SCALE GENOMIC DNA]</scope>
    <source>
        <strain evidence="7">CBS 568.67</strain>
    </source>
</reference>
<proteinExistence type="inferred from homology"/>
<sequence length="246" mass="27178">MGPKKGNTNSKVEAANARKAVQEAEKGKKKAAQNEAATAAEWSQGADARSAKRAQDDELKRQQADAKKAELKRLQEEEEAAMSGIKAKAKTTAQKDLDKPWEAALAPVAKKGNKGKSAPPPAPKKVVEPAAPARPAGRHDIVFDERSDEDAFFQNKNRLQTDALEASSIDEALNMLGVNDKDPERHPEKRMKAAYKAFEEVTMPQLKEDYPGLKLSQYKQRLSDMWRKSPQNPLNQEAASYNSKKN</sequence>
<feature type="compositionally biased region" description="Polar residues" evidence="3">
    <location>
        <begin position="1"/>
        <end position="11"/>
    </location>
</feature>
<dbReference type="SUPFAM" id="SSF47095">
    <property type="entry name" value="HMG-box"/>
    <property type="match status" value="1"/>
</dbReference>
<feature type="domain" description="LSO1/LSO2" evidence="5">
    <location>
        <begin position="10"/>
        <end position="79"/>
    </location>
</feature>
<dbReference type="Pfam" id="PF22048">
    <property type="entry name" value="LSO1_2-like"/>
    <property type="match status" value="1"/>
</dbReference>
<feature type="compositionally biased region" description="Basic and acidic residues" evidence="3">
    <location>
        <begin position="49"/>
        <end position="75"/>
    </location>
</feature>
<feature type="compositionally biased region" description="Polar residues" evidence="3">
    <location>
        <begin position="229"/>
        <end position="246"/>
    </location>
</feature>
<feature type="region of interest" description="Disordered" evidence="3">
    <location>
        <begin position="1"/>
        <end position="148"/>
    </location>
</feature>
<dbReference type="Pfam" id="PF06244">
    <property type="entry name" value="Ccdc124"/>
    <property type="match status" value="1"/>
</dbReference>
<evidence type="ECO:0000256" key="2">
    <source>
        <dbReference type="ARBA" id="ARBA00023054"/>
    </source>
</evidence>
<evidence type="ECO:0000313" key="8">
    <source>
        <dbReference type="Proteomes" id="UP000332933"/>
    </source>
</evidence>
<evidence type="ECO:0000259" key="5">
    <source>
        <dbReference type="Pfam" id="PF22048"/>
    </source>
</evidence>
<dbReference type="OrthoDB" id="76412at2759"/>
<dbReference type="GO" id="GO:0006366">
    <property type="term" value="P:transcription by RNA polymerase II"/>
    <property type="evidence" value="ECO:0007669"/>
    <property type="project" value="TreeGrafter"/>
</dbReference>
<accession>A0A485LFC7</accession>
<dbReference type="EMBL" id="VJMH01006742">
    <property type="protein sequence ID" value="KAF0688216.1"/>
    <property type="molecule type" value="Genomic_DNA"/>
</dbReference>
<dbReference type="GO" id="GO:0003713">
    <property type="term" value="F:transcription coactivator activity"/>
    <property type="evidence" value="ECO:0007669"/>
    <property type="project" value="TreeGrafter"/>
</dbReference>
<gene>
    <name evidence="7" type="primary">Aste57867_20086</name>
    <name evidence="6" type="ORF">As57867_020020</name>
    <name evidence="7" type="ORF">ASTE57867_20086</name>
</gene>
<reference evidence="6" key="2">
    <citation type="submission" date="2019-06" db="EMBL/GenBank/DDBJ databases">
        <title>Genomics analysis of Aphanomyces spp. identifies a new class of oomycete effector associated with host adaptation.</title>
        <authorList>
            <person name="Gaulin E."/>
        </authorList>
    </citation>
    <scope>NUCLEOTIDE SEQUENCE</scope>
    <source>
        <strain evidence="6">CBS 578.67</strain>
    </source>
</reference>
<organism evidence="7 8">
    <name type="scientific">Aphanomyces stellatus</name>
    <dbReference type="NCBI Taxonomy" id="120398"/>
    <lineage>
        <taxon>Eukaryota</taxon>
        <taxon>Sar</taxon>
        <taxon>Stramenopiles</taxon>
        <taxon>Oomycota</taxon>
        <taxon>Saprolegniomycetes</taxon>
        <taxon>Saprolegniales</taxon>
        <taxon>Verrucalvaceae</taxon>
        <taxon>Aphanomyces</taxon>
    </lineage>
</organism>
<dbReference type="InterPro" id="IPR054413">
    <property type="entry name" value="LSO1/2"/>
</dbReference>
<dbReference type="Proteomes" id="UP000332933">
    <property type="component" value="Unassembled WGS sequence"/>
</dbReference>
<dbReference type="PANTHER" id="PTHR21680:SF0">
    <property type="entry name" value="COILED-COIL DOMAIN-CONTAINING PROTEIN 124"/>
    <property type="match status" value="1"/>
</dbReference>
<dbReference type="PANTHER" id="PTHR21680">
    <property type="entry name" value="COILED-COIL DOMAIN-CONTAINING PROTEIN 124"/>
    <property type="match status" value="1"/>
</dbReference>
<name>A0A485LFC7_9STRA</name>
<comment type="similarity">
    <text evidence="1">Belongs to the CCDC124 family.</text>
</comment>
<dbReference type="InterPro" id="IPR054414">
    <property type="entry name" value="Ccdc124/Oxs1_C"/>
</dbReference>
<evidence type="ECO:0000313" key="7">
    <source>
        <dbReference type="EMBL" id="VFT96781.1"/>
    </source>
</evidence>